<dbReference type="PANTHER" id="PTHR21310:SF15">
    <property type="entry name" value="AMINOGLYCOSIDE PHOSPHOTRANSFERASE DOMAIN-CONTAINING PROTEIN"/>
    <property type="match status" value="1"/>
</dbReference>
<dbReference type="InterPro" id="IPR002575">
    <property type="entry name" value="Aminoglycoside_PTrfase"/>
</dbReference>
<keyword evidence="2" id="KW-0418">Kinase</keyword>
<sequence>MPCIAYMASARAAESPSGDAMHDQSEWRTTLALHKLDSIVRRTFRYLANGRPLTCTYKWLADGSYGSVFKFTVFVNGQQLEAIAKVMFPGPEVCFRTEAEAAAMTFVRYRTRIRVPSIYLHSAASTPVGAPWILMEYIPGECLDAVFPKLSIVQRRDVLAQLAEAQTSLFRIRSKQIGSVDAFHFQLESQANGHVFDGHCRIGPLNDPVLLDDLPLRRCGPFDTELDYLHAYARRCPPPGHLPNAPEVVVDMCEITTPETDNSRSYALSHGDLHPGNIIISPEGKLCILDWGRCAFLPVWAAAEEVDLFDATEDAQRSVIDEDDDKPQPQDYSADSREVQILRAQYRRSIHAACPEYLHYIWVGVEKRSVLKALEGQPGNTQTWLAKYVQYAKRMSEEERQGRYWRDMPTRRFAQFKYEEWLLSSTRRVES</sequence>
<dbReference type="AlphaFoldDB" id="A0A167PF75"/>
<dbReference type="Proteomes" id="UP000076738">
    <property type="component" value="Unassembled WGS sequence"/>
</dbReference>
<dbReference type="EMBL" id="KV417274">
    <property type="protein sequence ID" value="KZO98729.1"/>
    <property type="molecule type" value="Genomic_DNA"/>
</dbReference>
<name>A0A167PF75_CALVF</name>
<protein>
    <submittedName>
        <fullName evidence="2">Kinase-like protein</fullName>
    </submittedName>
</protein>
<dbReference type="GO" id="GO:0016301">
    <property type="term" value="F:kinase activity"/>
    <property type="evidence" value="ECO:0007669"/>
    <property type="project" value="UniProtKB-KW"/>
</dbReference>
<dbReference type="PANTHER" id="PTHR21310">
    <property type="entry name" value="AMINOGLYCOSIDE PHOSPHOTRANSFERASE-RELATED-RELATED"/>
    <property type="match status" value="1"/>
</dbReference>
<dbReference type="Gene3D" id="3.90.1200.10">
    <property type="match status" value="1"/>
</dbReference>
<evidence type="ECO:0000313" key="3">
    <source>
        <dbReference type="Proteomes" id="UP000076738"/>
    </source>
</evidence>
<keyword evidence="2" id="KW-0808">Transferase</keyword>
<accession>A0A167PF75</accession>
<evidence type="ECO:0000259" key="1">
    <source>
        <dbReference type="Pfam" id="PF01636"/>
    </source>
</evidence>
<dbReference type="SUPFAM" id="SSF56112">
    <property type="entry name" value="Protein kinase-like (PK-like)"/>
    <property type="match status" value="1"/>
</dbReference>
<dbReference type="Pfam" id="PF01636">
    <property type="entry name" value="APH"/>
    <property type="match status" value="1"/>
</dbReference>
<dbReference type="STRING" id="1330018.A0A167PF75"/>
<gene>
    <name evidence="2" type="ORF">CALVIDRAFT_553586</name>
</gene>
<feature type="domain" description="Aminoglycoside phosphotransferase" evidence="1">
    <location>
        <begin position="72"/>
        <end position="297"/>
    </location>
</feature>
<dbReference type="InterPro" id="IPR051678">
    <property type="entry name" value="AGP_Transferase"/>
</dbReference>
<proteinExistence type="predicted"/>
<dbReference type="InterPro" id="IPR011009">
    <property type="entry name" value="Kinase-like_dom_sf"/>
</dbReference>
<keyword evidence="3" id="KW-1185">Reference proteome</keyword>
<evidence type="ECO:0000313" key="2">
    <source>
        <dbReference type="EMBL" id="KZO98729.1"/>
    </source>
</evidence>
<dbReference type="OrthoDB" id="10003767at2759"/>
<reference evidence="2 3" key="1">
    <citation type="journal article" date="2016" name="Mol. Biol. Evol.">
        <title>Comparative Genomics of Early-Diverging Mushroom-Forming Fungi Provides Insights into the Origins of Lignocellulose Decay Capabilities.</title>
        <authorList>
            <person name="Nagy L.G."/>
            <person name="Riley R."/>
            <person name="Tritt A."/>
            <person name="Adam C."/>
            <person name="Daum C."/>
            <person name="Floudas D."/>
            <person name="Sun H."/>
            <person name="Yadav J.S."/>
            <person name="Pangilinan J."/>
            <person name="Larsson K.H."/>
            <person name="Matsuura K."/>
            <person name="Barry K."/>
            <person name="Labutti K."/>
            <person name="Kuo R."/>
            <person name="Ohm R.A."/>
            <person name="Bhattacharya S.S."/>
            <person name="Shirouzu T."/>
            <person name="Yoshinaga Y."/>
            <person name="Martin F.M."/>
            <person name="Grigoriev I.V."/>
            <person name="Hibbett D.S."/>
        </authorList>
    </citation>
    <scope>NUCLEOTIDE SEQUENCE [LARGE SCALE GENOMIC DNA]</scope>
    <source>
        <strain evidence="2 3">TUFC12733</strain>
    </source>
</reference>
<organism evidence="2 3">
    <name type="scientific">Calocera viscosa (strain TUFC12733)</name>
    <dbReference type="NCBI Taxonomy" id="1330018"/>
    <lineage>
        <taxon>Eukaryota</taxon>
        <taxon>Fungi</taxon>
        <taxon>Dikarya</taxon>
        <taxon>Basidiomycota</taxon>
        <taxon>Agaricomycotina</taxon>
        <taxon>Dacrymycetes</taxon>
        <taxon>Dacrymycetales</taxon>
        <taxon>Dacrymycetaceae</taxon>
        <taxon>Calocera</taxon>
    </lineage>
</organism>